<proteinExistence type="predicted"/>
<gene>
    <name evidence="2" type="ORF">SAMN04488508_106223</name>
</gene>
<feature type="transmembrane region" description="Helical" evidence="1">
    <location>
        <begin position="56"/>
        <end position="77"/>
    </location>
</feature>
<keyword evidence="1" id="KW-1133">Transmembrane helix</keyword>
<evidence type="ECO:0000313" key="2">
    <source>
        <dbReference type="EMBL" id="SHJ20211.1"/>
    </source>
</evidence>
<evidence type="ECO:0000256" key="1">
    <source>
        <dbReference type="SAM" id="Phobius"/>
    </source>
</evidence>
<protein>
    <recommendedName>
        <fullName evidence="4">DUF983 domain-containing protein</fullName>
    </recommendedName>
</protein>
<keyword evidence="1" id="KW-0472">Membrane</keyword>
<evidence type="ECO:0008006" key="4">
    <source>
        <dbReference type="Google" id="ProtNLM"/>
    </source>
</evidence>
<dbReference type="OrthoDB" id="9790326at2"/>
<dbReference type="RefSeq" id="WP_073317099.1">
    <property type="nucleotide sequence ID" value="NZ_FQYP01000006.1"/>
</dbReference>
<keyword evidence="3" id="KW-1185">Reference proteome</keyword>
<dbReference type="Proteomes" id="UP000184432">
    <property type="component" value="Unassembled WGS sequence"/>
</dbReference>
<reference evidence="3" key="1">
    <citation type="submission" date="2016-11" db="EMBL/GenBank/DDBJ databases">
        <authorList>
            <person name="Varghese N."/>
            <person name="Submissions S."/>
        </authorList>
    </citation>
    <scope>NUCLEOTIDE SEQUENCE [LARGE SCALE GENOMIC DNA]</scope>
    <source>
        <strain evidence="3">DSM 22623</strain>
    </source>
</reference>
<evidence type="ECO:0000313" key="3">
    <source>
        <dbReference type="Proteomes" id="UP000184432"/>
    </source>
</evidence>
<dbReference type="Pfam" id="PF06170">
    <property type="entry name" value="DUF983"/>
    <property type="match status" value="1"/>
</dbReference>
<accession>A0A1M6HDF8</accession>
<organism evidence="2 3">
    <name type="scientific">Aquimarina spongiae</name>
    <dbReference type="NCBI Taxonomy" id="570521"/>
    <lineage>
        <taxon>Bacteria</taxon>
        <taxon>Pseudomonadati</taxon>
        <taxon>Bacteroidota</taxon>
        <taxon>Flavobacteriia</taxon>
        <taxon>Flavobacteriales</taxon>
        <taxon>Flavobacteriaceae</taxon>
        <taxon>Aquimarina</taxon>
    </lineage>
</organism>
<dbReference type="AlphaFoldDB" id="A0A1M6HDF8"/>
<keyword evidence="1" id="KW-0812">Transmembrane</keyword>
<dbReference type="EMBL" id="FQYP01000006">
    <property type="protein sequence ID" value="SHJ20211.1"/>
    <property type="molecule type" value="Genomic_DNA"/>
</dbReference>
<dbReference type="STRING" id="570521.SAMN04488508_106223"/>
<dbReference type="InterPro" id="IPR009325">
    <property type="entry name" value="DUF983"/>
</dbReference>
<sequence>MIHKMLSNKCPNCGKGHIYNEKNIYFNFSKPRMNKECEHCGFAFEKEPGFFFGAMYVSYALGIAEAITVFVIGTFFFENTFDLRILPWIAITTLLLSSFNMRIARIIWIYILKDV</sequence>
<name>A0A1M6HDF8_9FLAO</name>
<feature type="transmembrane region" description="Helical" evidence="1">
    <location>
        <begin position="89"/>
        <end position="112"/>
    </location>
</feature>